<dbReference type="Gene3D" id="2.60.120.260">
    <property type="entry name" value="Galactose-binding domain-like"/>
    <property type="match status" value="1"/>
</dbReference>
<dbReference type="InterPro" id="IPR036188">
    <property type="entry name" value="FAD/NAD-bd_sf"/>
</dbReference>
<keyword evidence="3" id="KW-0560">Oxidoreductase</keyword>
<organism evidence="6">
    <name type="scientific">Chelativorans sp. (strain BNC1)</name>
    <dbReference type="NCBI Taxonomy" id="266779"/>
    <lineage>
        <taxon>Bacteria</taxon>
        <taxon>Pseudomonadati</taxon>
        <taxon>Pseudomonadota</taxon>
        <taxon>Alphaproteobacteria</taxon>
        <taxon>Hyphomicrobiales</taxon>
        <taxon>Phyllobacteriaceae</taxon>
        <taxon>Chelativorans</taxon>
    </lineage>
</organism>
<dbReference type="eggNOG" id="COG0665">
    <property type="taxonomic scope" value="Bacteria"/>
</dbReference>
<dbReference type="HOGENOM" id="CLU_010695_0_0_5"/>
<evidence type="ECO:0000313" key="6">
    <source>
        <dbReference type="EMBL" id="ABG63689.1"/>
    </source>
</evidence>
<accession>Q11FY6</accession>
<dbReference type="SUPFAM" id="SSF49785">
    <property type="entry name" value="Galactose-binding domain-like"/>
    <property type="match status" value="1"/>
</dbReference>
<dbReference type="InterPro" id="IPR008979">
    <property type="entry name" value="Galactose-bd-like_sf"/>
</dbReference>
<evidence type="ECO:0000256" key="3">
    <source>
        <dbReference type="ARBA" id="ARBA00023002"/>
    </source>
</evidence>
<dbReference type="Pfam" id="PF12831">
    <property type="entry name" value="FAD_oxidored"/>
    <property type="match status" value="1"/>
</dbReference>
<dbReference type="OrthoDB" id="9777740at2"/>
<name>Q11FY6_CHESB</name>
<reference evidence="6" key="1">
    <citation type="submission" date="2006-06" db="EMBL/GenBank/DDBJ databases">
        <title>Complete sequence of chromosome of Chelativorans sp. BNC1.</title>
        <authorList>
            <consortium name="US DOE Joint Genome Institute"/>
            <person name="Copeland A."/>
            <person name="Lucas S."/>
            <person name="Lapidus A."/>
            <person name="Barry K."/>
            <person name="Detter J.C."/>
            <person name="Glavina del Rio T."/>
            <person name="Hammon N."/>
            <person name="Israni S."/>
            <person name="Dalin E."/>
            <person name="Tice H."/>
            <person name="Pitluck S."/>
            <person name="Chertkov O."/>
            <person name="Brettin T."/>
            <person name="Bruce D."/>
            <person name="Han C."/>
            <person name="Tapia R."/>
            <person name="Gilna P."/>
            <person name="Schmutz J."/>
            <person name="Larimer F."/>
            <person name="Land M."/>
            <person name="Hauser L."/>
            <person name="Kyrpides N."/>
            <person name="Mikhailova N."/>
            <person name="Richardson P."/>
        </authorList>
    </citation>
    <scope>NUCLEOTIDE SEQUENCE</scope>
    <source>
        <strain evidence="6">BNC1</strain>
    </source>
</reference>
<evidence type="ECO:0008006" key="7">
    <source>
        <dbReference type="Google" id="ProtNLM"/>
    </source>
</evidence>
<keyword evidence="1" id="KW-0004">4Fe-4S</keyword>
<dbReference type="STRING" id="266779.Meso_2301"/>
<dbReference type="GO" id="GO:0051539">
    <property type="term" value="F:4 iron, 4 sulfur cluster binding"/>
    <property type="evidence" value="ECO:0007669"/>
    <property type="project" value="UniProtKB-KW"/>
</dbReference>
<evidence type="ECO:0000256" key="2">
    <source>
        <dbReference type="ARBA" id="ARBA00022723"/>
    </source>
</evidence>
<protein>
    <recommendedName>
        <fullName evidence="7">Fumarate reductase/succinate dehydrogenase flavoprotein-like protein</fullName>
    </recommendedName>
</protein>
<dbReference type="AlphaFoldDB" id="Q11FY6"/>
<keyword evidence="2" id="KW-0479">Metal-binding</keyword>
<evidence type="ECO:0000256" key="4">
    <source>
        <dbReference type="ARBA" id="ARBA00023004"/>
    </source>
</evidence>
<evidence type="ECO:0000256" key="1">
    <source>
        <dbReference type="ARBA" id="ARBA00022485"/>
    </source>
</evidence>
<dbReference type="PANTHER" id="PTHR43498">
    <property type="entry name" value="FERREDOXIN:COB-COM HETERODISULFIDE REDUCTASE SUBUNIT A"/>
    <property type="match status" value="1"/>
</dbReference>
<dbReference type="EMBL" id="CP000390">
    <property type="protein sequence ID" value="ABG63689.1"/>
    <property type="molecule type" value="Genomic_DNA"/>
</dbReference>
<dbReference type="InterPro" id="IPR039650">
    <property type="entry name" value="HdrA-like"/>
</dbReference>
<keyword evidence="4" id="KW-0408">Iron</keyword>
<proteinExistence type="predicted"/>
<dbReference type="GO" id="GO:0046872">
    <property type="term" value="F:metal ion binding"/>
    <property type="evidence" value="ECO:0007669"/>
    <property type="project" value="UniProtKB-KW"/>
</dbReference>
<dbReference type="PANTHER" id="PTHR43498:SF1">
    <property type="entry name" value="COB--COM HETERODISULFIDE REDUCTASE IRON-SULFUR SUBUNIT A"/>
    <property type="match status" value="1"/>
</dbReference>
<sequence precursor="true">MKTVEIRSDITVVGGGLAGICAAIAAARQGRTVVLAQNRPVLGGNSSSEIRVPVAGANGMFHNRFARETGIIGELLVENQYRNQPGNPVLWDALLLEWVRAESNIKLLLNTDVRTFKTRVTGDGIEIVSAIGWTLGSEIEARLTSNFFIDCTGDGFVGAATGAQFRVGREARAETGEAWAQEKADKKSLGSTMFLYTKDAGRSIPFVPPSFAIDITKTTIPLHRIEFANDSGAKYWWIEYGGHIDTIHDNEAIRDELLGIVYGVWDYIKNSGKYDADTLTLEWISAIPGKRESRRLVGDYVLTQTDVVNQRSFPDAVTFGGWSVDLHHPDGVYATDVPDRHMFADGVFDIPLRCLYSANVANLLFAGRNVSTTHAGNGAIRVMGTCAAMGEAAGTTAALCVEKSVHPRLIVRDSIGLLQQRLLKADATIIGVRNEDADDKAQRAEVSASSHLDFIETMGISRPEPLLQDLGIVLPVDPILGPLELLVDVTQDTELVAEIWGTSAPQNYVPDRLIQTHAARLEKGENQWCGLPLDWNPNTPCNAVLVVRRNPEINLHMTADPVFGIQLSERKTDLLPKWYAKNCEKNSPPGVIEWSIRERNRQLPRLRTLFATEAYKPEKVVNGHARPFGGPNLWQSSRPARDQWLNLAWPEQVEIAEVWITFNDDVNERLYNLHRYETPFRTIPEIVRDYRIQVLERGEWHTLIAVSGNRQRRRKHRFPKPVLSSSVRIVIDETNGSEFAQIVEVRVY</sequence>
<dbReference type="Gene3D" id="3.50.50.60">
    <property type="entry name" value="FAD/NAD(P)-binding domain"/>
    <property type="match status" value="1"/>
</dbReference>
<gene>
    <name evidence="6" type="ordered locus">Meso_2301</name>
</gene>
<dbReference type="GO" id="GO:0016491">
    <property type="term" value="F:oxidoreductase activity"/>
    <property type="evidence" value="ECO:0007669"/>
    <property type="project" value="UniProtKB-KW"/>
</dbReference>
<keyword evidence="5" id="KW-0411">Iron-sulfur</keyword>
<dbReference type="SUPFAM" id="SSF51905">
    <property type="entry name" value="FAD/NAD(P)-binding domain"/>
    <property type="match status" value="1"/>
</dbReference>
<dbReference type="KEGG" id="mes:Meso_2301"/>
<evidence type="ECO:0000256" key="5">
    <source>
        <dbReference type="ARBA" id="ARBA00023014"/>
    </source>
</evidence>